<feature type="compositionally biased region" description="Low complexity" evidence="1">
    <location>
        <begin position="8"/>
        <end position="27"/>
    </location>
</feature>
<gene>
    <name evidence="2" type="ORF">AVDCRST_MAG83-2562</name>
</gene>
<sequence>WSGSGRCRAASTSAPAGRGAPAPGAPGQHRRCAHRPPRPDSSRSRAGIWRTARRPRRLQRTAAPPRCRTVDAVPYACPSG</sequence>
<accession>A0A6J4IGM3</accession>
<feature type="non-terminal residue" evidence="2">
    <location>
        <position position="1"/>
    </location>
</feature>
<organism evidence="2">
    <name type="scientific">uncultured Arthrobacter sp</name>
    <dbReference type="NCBI Taxonomy" id="114050"/>
    <lineage>
        <taxon>Bacteria</taxon>
        <taxon>Bacillati</taxon>
        <taxon>Actinomycetota</taxon>
        <taxon>Actinomycetes</taxon>
        <taxon>Micrococcales</taxon>
        <taxon>Micrococcaceae</taxon>
        <taxon>Arthrobacter</taxon>
        <taxon>environmental samples</taxon>
    </lineage>
</organism>
<evidence type="ECO:0000256" key="1">
    <source>
        <dbReference type="SAM" id="MobiDB-lite"/>
    </source>
</evidence>
<name>A0A6J4IGM3_9MICC</name>
<proteinExistence type="predicted"/>
<dbReference type="EMBL" id="CADCTE010000121">
    <property type="protein sequence ID" value="CAA9249976.1"/>
    <property type="molecule type" value="Genomic_DNA"/>
</dbReference>
<feature type="region of interest" description="Disordered" evidence="1">
    <location>
        <begin position="1"/>
        <end position="66"/>
    </location>
</feature>
<protein>
    <submittedName>
        <fullName evidence="2">Uncharacterized protein</fullName>
    </submittedName>
</protein>
<dbReference type="AlphaFoldDB" id="A0A6J4IGM3"/>
<evidence type="ECO:0000313" key="2">
    <source>
        <dbReference type="EMBL" id="CAA9249976.1"/>
    </source>
</evidence>
<feature type="non-terminal residue" evidence="2">
    <location>
        <position position="80"/>
    </location>
</feature>
<reference evidence="2" key="1">
    <citation type="submission" date="2020-02" db="EMBL/GenBank/DDBJ databases">
        <authorList>
            <person name="Meier V. D."/>
        </authorList>
    </citation>
    <scope>NUCLEOTIDE SEQUENCE</scope>
    <source>
        <strain evidence="2">AVDCRST_MAG83</strain>
    </source>
</reference>